<organism evidence="1 2">
    <name type="scientific">Steinernema glaseri</name>
    <dbReference type="NCBI Taxonomy" id="37863"/>
    <lineage>
        <taxon>Eukaryota</taxon>
        <taxon>Metazoa</taxon>
        <taxon>Ecdysozoa</taxon>
        <taxon>Nematoda</taxon>
        <taxon>Chromadorea</taxon>
        <taxon>Rhabditida</taxon>
        <taxon>Tylenchina</taxon>
        <taxon>Panagrolaimomorpha</taxon>
        <taxon>Strongyloidoidea</taxon>
        <taxon>Steinernematidae</taxon>
        <taxon>Steinernema</taxon>
    </lineage>
</organism>
<reference evidence="2" key="1">
    <citation type="submission" date="2016-11" db="UniProtKB">
        <authorList>
            <consortium name="WormBaseParasite"/>
        </authorList>
    </citation>
    <scope>IDENTIFICATION</scope>
</reference>
<evidence type="ECO:0000313" key="2">
    <source>
        <dbReference type="WBParaSite" id="L893_g30145.t1"/>
    </source>
</evidence>
<evidence type="ECO:0000313" key="1">
    <source>
        <dbReference type="Proteomes" id="UP000095287"/>
    </source>
</evidence>
<keyword evidence="1" id="KW-1185">Reference proteome</keyword>
<dbReference type="Proteomes" id="UP000095287">
    <property type="component" value="Unplaced"/>
</dbReference>
<sequence>MGSNVKPMKKQKHLLRAYKEKKYHEKCGSEKVAPLCRPEQGAELHGCAVPIGGEEQHQDEFKVPNAFPVPDARIHFDITTYLWHVLFPRTKGLISVNISSFRKKGNVFIDLALALSVLNHDTFEWTRTGCCLRSGLLLLVRTHMPIDIASIVTGLRTERTTTALGAWRLASFCVVVAVVEANDSRINVHKIRSNVSIFRCRLRDITLSAHETAFSSVVRTRVLQRTRRLIHREAPGCAPLTLH</sequence>
<dbReference type="WBParaSite" id="L893_g30145.t1">
    <property type="protein sequence ID" value="L893_g30145.t1"/>
    <property type="gene ID" value="L893_g30145"/>
</dbReference>
<dbReference type="AlphaFoldDB" id="A0A1I7ZW01"/>
<name>A0A1I7ZW01_9BILA</name>
<proteinExistence type="predicted"/>
<accession>A0A1I7ZW01</accession>
<protein>
    <submittedName>
        <fullName evidence="2">Transmembrane protein</fullName>
    </submittedName>
</protein>